<name>A0A179IHU0_CORDF</name>
<dbReference type="InterPro" id="IPR020472">
    <property type="entry name" value="WD40_PAC1"/>
</dbReference>
<feature type="repeat" description="WD" evidence="3">
    <location>
        <begin position="934"/>
        <end position="975"/>
    </location>
</feature>
<reference evidence="5 6" key="1">
    <citation type="submission" date="2016-03" db="EMBL/GenBank/DDBJ databases">
        <title>Fine-scale spatial genetic structure of a fungal parasite of coffee scale insects.</title>
        <authorList>
            <person name="Jackson D."/>
            <person name="Zemenick K.A."/>
            <person name="Malloure B."/>
            <person name="Quandt C.A."/>
            <person name="James T.Y."/>
        </authorList>
    </citation>
    <scope>NUCLEOTIDE SEQUENCE [LARGE SCALE GENOMIC DNA]</scope>
    <source>
        <strain evidence="5 6">UM487</strain>
    </source>
</reference>
<feature type="non-terminal residue" evidence="5">
    <location>
        <position position="1229"/>
    </location>
</feature>
<organism evidence="5 6">
    <name type="scientific">Cordyceps confragosa</name>
    <name type="common">Lecanicillium lecanii</name>
    <dbReference type="NCBI Taxonomy" id="2714763"/>
    <lineage>
        <taxon>Eukaryota</taxon>
        <taxon>Fungi</taxon>
        <taxon>Dikarya</taxon>
        <taxon>Ascomycota</taxon>
        <taxon>Pezizomycotina</taxon>
        <taxon>Sordariomycetes</taxon>
        <taxon>Hypocreomycetidae</taxon>
        <taxon>Hypocreales</taxon>
        <taxon>Cordycipitaceae</taxon>
        <taxon>Akanthomyces</taxon>
    </lineage>
</organism>
<feature type="repeat" description="WD" evidence="3">
    <location>
        <begin position="637"/>
        <end position="678"/>
    </location>
</feature>
<evidence type="ECO:0000313" key="5">
    <source>
        <dbReference type="EMBL" id="OAR01330.1"/>
    </source>
</evidence>
<dbReference type="Pfam" id="PF24883">
    <property type="entry name" value="NPHP3_N"/>
    <property type="match status" value="1"/>
</dbReference>
<dbReference type="OrthoDB" id="4927425at2759"/>
<dbReference type="InterPro" id="IPR056884">
    <property type="entry name" value="NPHP3-like_N"/>
</dbReference>
<dbReference type="InterPro" id="IPR011047">
    <property type="entry name" value="Quinoprotein_ADH-like_sf"/>
</dbReference>
<feature type="repeat" description="WD" evidence="3">
    <location>
        <begin position="808"/>
        <end position="849"/>
    </location>
</feature>
<dbReference type="PROSITE" id="PS50294">
    <property type="entry name" value="WD_REPEATS_REGION"/>
    <property type="match status" value="7"/>
</dbReference>
<feature type="repeat" description="WD" evidence="3">
    <location>
        <begin position="764"/>
        <end position="805"/>
    </location>
</feature>
<keyword evidence="1 3" id="KW-0853">WD repeat</keyword>
<dbReference type="InterPro" id="IPR001680">
    <property type="entry name" value="WD40_rpt"/>
</dbReference>
<gene>
    <name evidence="5" type="ORF">LLEC1_06464</name>
</gene>
<dbReference type="PANTHER" id="PTHR19848:SF8">
    <property type="entry name" value="F-BOX AND WD REPEAT DOMAIN CONTAINING 7"/>
    <property type="match status" value="1"/>
</dbReference>
<evidence type="ECO:0000256" key="2">
    <source>
        <dbReference type="ARBA" id="ARBA00022737"/>
    </source>
</evidence>
<feature type="repeat" description="WD" evidence="3">
    <location>
        <begin position="595"/>
        <end position="636"/>
    </location>
</feature>
<keyword evidence="6" id="KW-1185">Reference proteome</keyword>
<accession>A0A179IHU0</accession>
<feature type="repeat" description="WD" evidence="3">
    <location>
        <begin position="722"/>
        <end position="763"/>
    </location>
</feature>
<dbReference type="InterPro" id="IPR015943">
    <property type="entry name" value="WD40/YVTN_repeat-like_dom_sf"/>
</dbReference>
<evidence type="ECO:0000259" key="4">
    <source>
        <dbReference type="Pfam" id="PF24883"/>
    </source>
</evidence>
<evidence type="ECO:0000313" key="6">
    <source>
        <dbReference type="Proteomes" id="UP000243081"/>
    </source>
</evidence>
<dbReference type="Proteomes" id="UP000243081">
    <property type="component" value="Unassembled WGS sequence"/>
</dbReference>
<comment type="caution">
    <text evidence="5">The sequence shown here is derived from an EMBL/GenBank/DDBJ whole genome shotgun (WGS) entry which is preliminary data.</text>
</comment>
<dbReference type="PROSITE" id="PS50082">
    <property type="entry name" value="WD_REPEATS_2"/>
    <property type="match status" value="9"/>
</dbReference>
<evidence type="ECO:0000256" key="3">
    <source>
        <dbReference type="PROSITE-ProRule" id="PRU00221"/>
    </source>
</evidence>
<dbReference type="OMA" id="RIWINEQ"/>
<dbReference type="CDD" id="cd00200">
    <property type="entry name" value="WD40"/>
    <property type="match status" value="2"/>
</dbReference>
<proteinExistence type="predicted"/>
<dbReference type="Pfam" id="PF00400">
    <property type="entry name" value="WD40"/>
    <property type="match status" value="12"/>
</dbReference>
<feature type="repeat" description="WD" evidence="3">
    <location>
        <begin position="892"/>
        <end position="933"/>
    </location>
</feature>
<dbReference type="PANTHER" id="PTHR19848">
    <property type="entry name" value="WD40 REPEAT PROTEIN"/>
    <property type="match status" value="1"/>
</dbReference>
<dbReference type="SMART" id="SM00320">
    <property type="entry name" value="WD40"/>
    <property type="match status" value="12"/>
</dbReference>
<dbReference type="EMBL" id="LUKN01001214">
    <property type="protein sequence ID" value="OAR01330.1"/>
    <property type="molecule type" value="Genomic_DNA"/>
</dbReference>
<keyword evidence="2" id="KW-0677">Repeat</keyword>
<feature type="repeat" description="WD" evidence="3">
    <location>
        <begin position="850"/>
        <end position="891"/>
    </location>
</feature>
<sequence length="1229" mass="135372">MHTAHQTTVLERLDVAKGASFDSSSNEHESTCLADTRVEVLDEIQHWADDAGAESIFWLNGMAGTGKSTISRTVAESFAAQGRLGASFFFKRGEADRGTIAKFFPTLAADLVHRIPTIAPYIKDALDADSLIGTRNTRDQFDRLFFKAAITTQICEGRDNDGYQNDIKLLVHFFFRAKAELSTTVKIFLTSRPELPLRLEFVKGPHKGVILHDMPQPVIEHDIHVFLEHRLREIRTDFNASVTGSRRLCPDWPKQSVIQSLATMSTPLFIFAATVCLFIAERKNGNPDKQLAKVLKHQASSQQASLGSTYLLVLRQQTAGLDPREEDKVLQEFREIVGPIVLLASPLSTRALSQLLDISQDNIDDRLDLLHSVLSVPGSSDTPVRLLHLSFRDFLVKPELREHNPFWIDQTQTHANIATRCLHLLRRLKQDICGMADPGISRSDMSAAKINSCLLPEVQYACLFWVHHLDKAKVTISDGTEAHPFLTQHFLHWMEALSLMDRAIEGLGLLRKLCLLVKENTSAEISLFLEDAVRFVQLHVSTISSTPLQLYSTLLIFTPKQNKVRTTFEDLQDVARQICLKPQLEDHWSNCLQMLDDHGDSVNSVAFSHNSTLLATSSCDKTVRIWRVETGECIQTLDEFRSSVNSVAFSHDSKLMASGSDCGEIRIWCAETAKCVQTLHGHMRDIEAVDFSHDSTLLASATSLDSTVRIWQVSTGECRQTLVGHGSSLTSIAFAGDSSLVASGSIDQTVRIWRADKGDCVQTLRGHSDCVEDVAFAHNSVLVASGSRDTTVRIWRVSTGECLQTLDQGCHLGFCLSVALSHDSTKVAAGSSDGTVRVWCVDTGECIETLQGHSDTITSVAFSHDSSLVASSSEDTIVRIWRANGAKRVQTLQRHDDVVISVALSYDLSLVASGSWDNTVRIWRTGTGECVQTLHGLGRLVLSLAWSHDSKLIASALAEGTLLIWRVDTGECVQMMKGYGSVIEFSPDSTLISLGSHLGLDLLCGQATGPHYAGMPRVWRVDTGKCVEALAGHGGAKSFAFSHDSKLVALADDDATVRICCVETGQCIQKMKAWKVNSMAFSHDSALIAIGCGDKTLSVCRVDTGEYVQRLQGHSDWTTSIAFSHDSALMASASLDTASESSIKTLQIWSTETWECRHTMRVDSGLWHLAFIRNSSHILSDVGTIAVRDGGVADSAVIIDRPGISISEDDRWITRDGKKLLWLPVDFRP</sequence>
<dbReference type="SUPFAM" id="SSF50998">
    <property type="entry name" value="Quinoprotein alcohol dehydrogenase-like"/>
    <property type="match status" value="2"/>
</dbReference>
<dbReference type="AlphaFoldDB" id="A0A179IHU0"/>
<dbReference type="Gene3D" id="2.130.10.10">
    <property type="entry name" value="YVTN repeat-like/Quinoprotein amine dehydrogenase"/>
    <property type="match status" value="7"/>
</dbReference>
<protein>
    <recommendedName>
        <fullName evidence="4">Nephrocystin 3-like N-terminal domain-containing protein</fullName>
    </recommendedName>
</protein>
<dbReference type="PRINTS" id="PR00320">
    <property type="entry name" value="GPROTEINBRPT"/>
</dbReference>
<feature type="domain" description="Nephrocystin 3-like N-terminal" evidence="4">
    <location>
        <begin position="42"/>
        <end position="192"/>
    </location>
</feature>
<evidence type="ECO:0000256" key="1">
    <source>
        <dbReference type="ARBA" id="ARBA00022574"/>
    </source>
</evidence>
<feature type="repeat" description="WD" evidence="3">
    <location>
        <begin position="679"/>
        <end position="721"/>
    </location>
</feature>